<dbReference type="InterPro" id="IPR013767">
    <property type="entry name" value="PAS_fold"/>
</dbReference>
<protein>
    <recommendedName>
        <fullName evidence="5">Diguanylate cyclase</fullName>
    </recommendedName>
</protein>
<name>A0A021VR15_9CELL</name>
<dbReference type="CDD" id="cd01948">
    <property type="entry name" value="EAL"/>
    <property type="match status" value="1"/>
</dbReference>
<gene>
    <name evidence="3" type="ORF">N866_19495</name>
</gene>
<evidence type="ECO:0000313" key="4">
    <source>
        <dbReference type="Proteomes" id="UP000019753"/>
    </source>
</evidence>
<dbReference type="Gene3D" id="3.30.450.20">
    <property type="entry name" value="PAS domain"/>
    <property type="match status" value="2"/>
</dbReference>
<sequence>MIDAATAAPAVVERRLRDVLGVLGSADGVLDVHLQPIVALPAGEVVELEALVRWHDPELGDVPPDVLVPVAEATGLIGALGRWVLERACVAAVGWPVPPGGAEPPRVAVNVSPLQLVDPAFHDDVVGILRATGLPATRLVVEVTEQAGVEDLGTTQAVLSRLRARGVRVALDDFGAGRTSLTLLRELPLDVVKIDRTFVSGAAPGAAEGVLLRLLVDACHSLGLEVVAEGVEDAEQATRVAALGIDRAQGWHFGRPTPAALVGPLLAEATAVDLLHRRRRLGDTTDEFVVVTGPDRTVLFVSSGVFDVLGVRPQDVVGRDATELLHSEEVTKVPAAGTARAVERLLRVTRRDGGVRWLRVRTSVVVDPVQGPRAVSTCRDVTETEVVRRRARDVEQTFQRAFDEAPCGMSLTGLDGTVLSVNRALAELLGRAAEDLVGRHVDDLTHPEDRAADGLNFRGHREGRLDTVRVRKRYVHADGSAVPVDVVASVVHGDDGHPLVLVAHVTAA</sequence>
<dbReference type="SUPFAM" id="SSF141868">
    <property type="entry name" value="EAL domain-like"/>
    <property type="match status" value="1"/>
</dbReference>
<dbReference type="SUPFAM" id="SSF55785">
    <property type="entry name" value="PYP-like sensor domain (PAS domain)"/>
    <property type="match status" value="2"/>
</dbReference>
<dbReference type="PANTHER" id="PTHR44757">
    <property type="entry name" value="DIGUANYLATE CYCLASE DGCP"/>
    <property type="match status" value="1"/>
</dbReference>
<dbReference type="GO" id="GO:0006355">
    <property type="term" value="P:regulation of DNA-templated transcription"/>
    <property type="evidence" value="ECO:0007669"/>
    <property type="project" value="InterPro"/>
</dbReference>
<dbReference type="InterPro" id="IPR035965">
    <property type="entry name" value="PAS-like_dom_sf"/>
</dbReference>
<proteinExistence type="predicted"/>
<dbReference type="InterPro" id="IPR000014">
    <property type="entry name" value="PAS"/>
</dbReference>
<evidence type="ECO:0000313" key="3">
    <source>
        <dbReference type="EMBL" id="EYR63586.1"/>
    </source>
</evidence>
<evidence type="ECO:0000259" key="1">
    <source>
        <dbReference type="PROSITE" id="PS50112"/>
    </source>
</evidence>
<dbReference type="CDD" id="cd00130">
    <property type="entry name" value="PAS"/>
    <property type="match status" value="2"/>
</dbReference>
<feature type="domain" description="EAL" evidence="2">
    <location>
        <begin position="9"/>
        <end position="270"/>
    </location>
</feature>
<dbReference type="SMART" id="SM00091">
    <property type="entry name" value="PAS"/>
    <property type="match status" value="2"/>
</dbReference>
<dbReference type="InterPro" id="IPR035919">
    <property type="entry name" value="EAL_sf"/>
</dbReference>
<evidence type="ECO:0000259" key="2">
    <source>
        <dbReference type="PROSITE" id="PS50883"/>
    </source>
</evidence>
<dbReference type="PROSITE" id="PS50112">
    <property type="entry name" value="PAS"/>
    <property type="match status" value="2"/>
</dbReference>
<dbReference type="InterPro" id="IPR052155">
    <property type="entry name" value="Biofilm_reg_signaling"/>
</dbReference>
<accession>A0A021VR15</accession>
<dbReference type="SMART" id="SM00086">
    <property type="entry name" value="PAC"/>
    <property type="match status" value="2"/>
</dbReference>
<dbReference type="InterPro" id="IPR001610">
    <property type="entry name" value="PAC"/>
</dbReference>
<reference evidence="3 4" key="1">
    <citation type="submission" date="2014-01" db="EMBL/GenBank/DDBJ databases">
        <title>Actinotalea ferrariae CF5-4.</title>
        <authorList>
            <person name="Chen F."/>
            <person name="Li Y."/>
            <person name="Wang G."/>
        </authorList>
    </citation>
    <scope>NUCLEOTIDE SEQUENCE [LARGE SCALE GENOMIC DNA]</scope>
    <source>
        <strain evidence="3 4">CF5-4</strain>
    </source>
</reference>
<dbReference type="PANTHER" id="PTHR44757:SF2">
    <property type="entry name" value="BIOFILM ARCHITECTURE MAINTENANCE PROTEIN MBAA"/>
    <property type="match status" value="1"/>
</dbReference>
<comment type="caution">
    <text evidence="3">The sequence shown here is derived from an EMBL/GenBank/DDBJ whole genome shotgun (WGS) entry which is preliminary data.</text>
</comment>
<dbReference type="Pfam" id="PF00563">
    <property type="entry name" value="EAL"/>
    <property type="match status" value="1"/>
</dbReference>
<dbReference type="PROSITE" id="PS50883">
    <property type="entry name" value="EAL"/>
    <property type="match status" value="1"/>
</dbReference>
<dbReference type="NCBIfam" id="TIGR00229">
    <property type="entry name" value="sensory_box"/>
    <property type="match status" value="2"/>
</dbReference>
<dbReference type="InterPro" id="IPR001633">
    <property type="entry name" value="EAL_dom"/>
</dbReference>
<keyword evidence="4" id="KW-1185">Reference proteome</keyword>
<dbReference type="EMBL" id="AXCW01000083">
    <property type="protein sequence ID" value="EYR63586.1"/>
    <property type="molecule type" value="Genomic_DNA"/>
</dbReference>
<dbReference type="OrthoDB" id="23692at2"/>
<dbReference type="RefSeq" id="WP_034225588.1">
    <property type="nucleotide sequence ID" value="NZ_AXCW01000083.1"/>
</dbReference>
<dbReference type="Pfam" id="PF00989">
    <property type="entry name" value="PAS"/>
    <property type="match status" value="2"/>
</dbReference>
<dbReference type="Proteomes" id="UP000019753">
    <property type="component" value="Unassembled WGS sequence"/>
</dbReference>
<organism evidence="3 4">
    <name type="scientific">Actinotalea ferrariae CF5-4</name>
    <dbReference type="NCBI Taxonomy" id="948458"/>
    <lineage>
        <taxon>Bacteria</taxon>
        <taxon>Bacillati</taxon>
        <taxon>Actinomycetota</taxon>
        <taxon>Actinomycetes</taxon>
        <taxon>Micrococcales</taxon>
        <taxon>Cellulomonadaceae</taxon>
        <taxon>Actinotalea</taxon>
    </lineage>
</organism>
<evidence type="ECO:0008006" key="5">
    <source>
        <dbReference type="Google" id="ProtNLM"/>
    </source>
</evidence>
<dbReference type="Gene3D" id="3.20.20.450">
    <property type="entry name" value="EAL domain"/>
    <property type="match status" value="1"/>
</dbReference>
<dbReference type="AlphaFoldDB" id="A0A021VR15"/>
<feature type="domain" description="PAS" evidence="1">
    <location>
        <begin position="279"/>
        <end position="345"/>
    </location>
</feature>
<dbReference type="SMART" id="SM00052">
    <property type="entry name" value="EAL"/>
    <property type="match status" value="1"/>
</dbReference>
<feature type="domain" description="PAS" evidence="1">
    <location>
        <begin position="394"/>
        <end position="450"/>
    </location>
</feature>